<organism evidence="3 4">
    <name type="scientific">Neocallimastix californiae</name>
    <dbReference type="NCBI Taxonomy" id="1754190"/>
    <lineage>
        <taxon>Eukaryota</taxon>
        <taxon>Fungi</taxon>
        <taxon>Fungi incertae sedis</taxon>
        <taxon>Chytridiomycota</taxon>
        <taxon>Chytridiomycota incertae sedis</taxon>
        <taxon>Neocallimastigomycetes</taxon>
        <taxon>Neocallimastigales</taxon>
        <taxon>Neocallimastigaceae</taxon>
        <taxon>Neocallimastix</taxon>
    </lineage>
</organism>
<sequence length="681" mass="81995">MTFIEALTGRIIHVNENTPNEVIPKEIQKETLYLPLDQIYLLNNGREIRFNEINRFSNEKIFIFSREILEKGIPQELINGIKLNNNNIQTLIDEIKNQHEIWYSLSNHLREQLIEVQEKYNNYNQSIKDYFVKFEFLLNCYDNDMEIVQELPASLINSKQITDAIPREKIDLWKTRCQQESSKLMNEYGKLKILFNNLYQNSYNELNSQSIKKPDYSNEMMSILFDKIKRIQTISNDKYIFDMDFDKLIEYMDTIDIHFNQLDYFHNIPIFWYATLLEIIRRKHYNNLIDLKFAVFKEQLYDQEQKRKNEFKKRFQQFFNLNYIELDDKTSKFTPVIYNFCDNFPLKEYIEKNEILINKIIKNYNHEEYQNFGTSLYPIIEKMKNYIQELEDAIKNENNKYINDKEKNTIPNEYYEKQIKELKLKNSQLNEKIQQMDKTYEDEKKSLLVNINKLKEEKQELTNLLNYEKENSQKLKEENEEFKKTIELLKSKLDNTKESLKNKENEIVNNSNVINSNNSMNGSSGLEDWISLCHYSIEQLMIYYKNVCKLLNQDNFNEPETEECQDLFKYVQSISSVLENDHIQKLKVLQNQKEYKLKFNSFETNDLVLFSKTNDPEYYSMFSPLSDIPYFLKTSEHKNIINSTPYLLSYIISIELRKSDEKEIPLEKDQPYYLVKVRPYS</sequence>
<dbReference type="EMBL" id="MCOG01000034">
    <property type="protein sequence ID" value="ORY73283.1"/>
    <property type="molecule type" value="Genomic_DNA"/>
</dbReference>
<comment type="caution">
    <text evidence="3">The sequence shown here is derived from an EMBL/GenBank/DDBJ whole genome shotgun (WGS) entry which is preliminary data.</text>
</comment>
<dbReference type="InterPro" id="IPR019460">
    <property type="entry name" value="Atg11_C"/>
</dbReference>
<evidence type="ECO:0000259" key="2">
    <source>
        <dbReference type="Pfam" id="PF10377"/>
    </source>
</evidence>
<reference evidence="3 4" key="1">
    <citation type="submission" date="2016-08" db="EMBL/GenBank/DDBJ databases">
        <title>A Parts List for Fungal Cellulosomes Revealed by Comparative Genomics.</title>
        <authorList>
            <consortium name="DOE Joint Genome Institute"/>
            <person name="Haitjema C.H."/>
            <person name="Gilmore S.P."/>
            <person name="Henske J.K."/>
            <person name="Solomon K.V."/>
            <person name="De Groot R."/>
            <person name="Kuo A."/>
            <person name="Mondo S.J."/>
            <person name="Salamov A.A."/>
            <person name="Labutti K."/>
            <person name="Zhao Z."/>
            <person name="Chiniquy J."/>
            <person name="Barry K."/>
            <person name="Brewer H.M."/>
            <person name="Purvine S.O."/>
            <person name="Wright A.T."/>
            <person name="Boxma B."/>
            <person name="Van Alen T."/>
            <person name="Hackstein J.H."/>
            <person name="Baker S.E."/>
            <person name="Grigoriev I.V."/>
            <person name="O'Malley M.A."/>
        </authorList>
    </citation>
    <scope>NUCLEOTIDE SEQUENCE [LARGE SCALE GENOMIC DNA]</scope>
    <source>
        <strain evidence="3 4">G1</strain>
    </source>
</reference>
<feature type="domain" description="Autophagy-related protein 11 C-terminal" evidence="2">
    <location>
        <begin position="582"/>
        <end position="674"/>
    </location>
</feature>
<dbReference type="Pfam" id="PF10377">
    <property type="entry name" value="ATG11"/>
    <property type="match status" value="1"/>
</dbReference>
<gene>
    <name evidence="3" type="ORF">LY90DRAFT_666670</name>
</gene>
<evidence type="ECO:0000256" key="1">
    <source>
        <dbReference type="SAM" id="Coils"/>
    </source>
</evidence>
<dbReference type="OrthoDB" id="447953at2759"/>
<evidence type="ECO:0000313" key="3">
    <source>
        <dbReference type="EMBL" id="ORY73283.1"/>
    </source>
</evidence>
<dbReference type="Proteomes" id="UP000193920">
    <property type="component" value="Unassembled WGS sequence"/>
</dbReference>
<keyword evidence="4" id="KW-1185">Reference proteome</keyword>
<evidence type="ECO:0000313" key="4">
    <source>
        <dbReference type="Proteomes" id="UP000193920"/>
    </source>
</evidence>
<proteinExistence type="predicted"/>
<accession>A0A1Y2ENX7</accession>
<protein>
    <recommendedName>
        <fullName evidence="2">Autophagy-related protein 11 C-terminal domain-containing protein</fullName>
    </recommendedName>
</protein>
<feature type="coiled-coil region" evidence="1">
    <location>
        <begin position="380"/>
        <end position="513"/>
    </location>
</feature>
<keyword evidence="1" id="KW-0175">Coiled coil</keyword>
<dbReference type="AlphaFoldDB" id="A0A1Y2ENX7"/>
<name>A0A1Y2ENX7_9FUNG</name>